<evidence type="ECO:0000313" key="3">
    <source>
        <dbReference type="Proteomes" id="UP001140511"/>
    </source>
</evidence>
<comment type="caution">
    <text evidence="2">The sequence shown here is derived from an EMBL/GenBank/DDBJ whole genome shotgun (WGS) entry which is preliminary data.</text>
</comment>
<feature type="region of interest" description="Disordered" evidence="1">
    <location>
        <begin position="174"/>
        <end position="196"/>
    </location>
</feature>
<dbReference type="AlphaFoldDB" id="A0A9W9B3M6"/>
<dbReference type="GeneID" id="80872353"/>
<organism evidence="2 3">
    <name type="scientific">Trichoderma breve</name>
    <dbReference type="NCBI Taxonomy" id="2034170"/>
    <lineage>
        <taxon>Eukaryota</taxon>
        <taxon>Fungi</taxon>
        <taxon>Dikarya</taxon>
        <taxon>Ascomycota</taxon>
        <taxon>Pezizomycotina</taxon>
        <taxon>Sordariomycetes</taxon>
        <taxon>Hypocreomycetidae</taxon>
        <taxon>Hypocreales</taxon>
        <taxon>Hypocreaceae</taxon>
        <taxon>Trichoderma</taxon>
    </lineage>
</organism>
<keyword evidence="3" id="KW-1185">Reference proteome</keyword>
<gene>
    <name evidence="2" type="ORF">T069G_10455</name>
</gene>
<dbReference type="Proteomes" id="UP001140511">
    <property type="component" value="Unassembled WGS sequence"/>
</dbReference>
<sequence length="266" mass="29900">MWNRGATSKAKIENDKPRTTGAILPNDSPGLYAVHQPSPAQQQQQQQQMVAAAVPNGNFNGIEIVAQSAGMTPQRQQQMLQMMQRQMMLQQQQQQQQQWAQQYVQQLQNMHSAQIRQMTPQMQAQIQQMARMGQINGQLGNMMMNDNVNVNANNMQAIVAMQIQQQQQAQAQAQAQQAHAEAQAQHQGQGPQQAHTTLQVQMQAHTRLIYNRLMGAAVAKFGGSENIPQDTVDKIKEQSYAQAQQSVRELLQPRAQQEQQAAMRRA</sequence>
<dbReference type="RefSeq" id="XP_056023955.1">
    <property type="nucleotide sequence ID" value="XM_056177665.1"/>
</dbReference>
<evidence type="ECO:0000313" key="2">
    <source>
        <dbReference type="EMBL" id="KAJ4854897.1"/>
    </source>
</evidence>
<evidence type="ECO:0000256" key="1">
    <source>
        <dbReference type="SAM" id="MobiDB-lite"/>
    </source>
</evidence>
<reference evidence="2" key="1">
    <citation type="submission" date="2022-09" db="EMBL/GenBank/DDBJ databases">
        <title>Chromosome-level assembly of Trichoderma breve T069, a fungus used in development of biopesticide product.</title>
        <authorList>
            <person name="Lin R."/>
            <person name="Liu T."/>
        </authorList>
    </citation>
    <scope>NUCLEOTIDE SEQUENCE</scope>
    <source>
        <strain evidence="2">T069</strain>
    </source>
</reference>
<dbReference type="EMBL" id="JAOPEN010000007">
    <property type="protein sequence ID" value="KAJ4854897.1"/>
    <property type="molecule type" value="Genomic_DNA"/>
</dbReference>
<feature type="compositionally biased region" description="Low complexity" evidence="1">
    <location>
        <begin position="174"/>
        <end position="194"/>
    </location>
</feature>
<accession>A0A9W9B3M6</accession>
<feature type="compositionally biased region" description="Low complexity" evidence="1">
    <location>
        <begin position="248"/>
        <end position="266"/>
    </location>
</feature>
<feature type="region of interest" description="Disordered" evidence="1">
    <location>
        <begin position="246"/>
        <end position="266"/>
    </location>
</feature>
<protein>
    <submittedName>
        <fullName evidence="2">Uncharacterized protein</fullName>
    </submittedName>
</protein>
<proteinExistence type="predicted"/>
<feature type="region of interest" description="Disordered" evidence="1">
    <location>
        <begin position="1"/>
        <end position="27"/>
    </location>
</feature>
<name>A0A9W9B3M6_9HYPO</name>